<dbReference type="InterPro" id="IPR051201">
    <property type="entry name" value="Chloro_Bact_Ser_Proteases"/>
</dbReference>
<proteinExistence type="predicted"/>
<name>A0A4P6F200_9BACL</name>
<accession>A0A4P6F200</accession>
<dbReference type="GO" id="GO:0006508">
    <property type="term" value="P:proteolysis"/>
    <property type="evidence" value="ECO:0007669"/>
    <property type="project" value="UniProtKB-KW"/>
</dbReference>
<keyword evidence="3" id="KW-0720">Serine protease</keyword>
<dbReference type="Pfam" id="PF13365">
    <property type="entry name" value="Trypsin_2"/>
    <property type="match status" value="1"/>
</dbReference>
<dbReference type="PANTHER" id="PTHR43343">
    <property type="entry name" value="PEPTIDASE S12"/>
    <property type="match status" value="1"/>
</dbReference>
<dbReference type="InterPro" id="IPR009003">
    <property type="entry name" value="Peptidase_S1_PA"/>
</dbReference>
<dbReference type="Proteomes" id="UP000293568">
    <property type="component" value="Chromosome"/>
</dbReference>
<evidence type="ECO:0000313" key="7">
    <source>
        <dbReference type="Proteomes" id="UP000293568"/>
    </source>
</evidence>
<sequence length="383" mass="40848">MRKSVWISAALCTVMICAAAGAAGVVHMEVPKQLQGKPLLAEVPEQSGPKSLKDVIYETQKLVVTIETPDGMQGSGFLYNDQGDLITNAHVVTGATDVTVKTADARVLQGKVIGISEETDVAVVRVQELAGVQPLPVIRDRKAEVGDEVIAVGSPLGFQNTVTTGIISGVGRSFVIDPYSYKDLYQISAVIAKGNSGGPLVDKATGGVIGINSAGIEEGMIGFSIPVMDVLDLAEGWSKQPMATLPDTAASGQDDTNASQGQTQGQGQQAASITEYSQYLVKHFYDSLNSADYVYAYSLLGGNWKEGTSYEDFRQGYLSTRNVVIDDMYVTSDSKDSATVTAVISVDERKDGEYKLSKYQVTYVVAYENDQLKLISGKGKAIE</sequence>
<reference evidence="6 7" key="1">
    <citation type="submission" date="2019-01" db="EMBL/GenBank/DDBJ databases">
        <title>Genome sequencing of strain FW100M-2.</title>
        <authorList>
            <person name="Heo J."/>
            <person name="Kim S.-J."/>
            <person name="Kim J.-S."/>
            <person name="Hong S.-B."/>
            <person name="Kwon S.-W."/>
        </authorList>
    </citation>
    <scope>NUCLEOTIDE SEQUENCE [LARGE SCALE GENOMIC DNA]</scope>
    <source>
        <strain evidence="6 7">FW100M-2</strain>
    </source>
</reference>
<keyword evidence="5" id="KW-0732">Signal</keyword>
<protein>
    <submittedName>
        <fullName evidence="6">Trypsin-like serine protease</fullName>
    </submittedName>
</protein>
<dbReference type="Gene3D" id="2.40.10.120">
    <property type="match status" value="1"/>
</dbReference>
<evidence type="ECO:0000256" key="5">
    <source>
        <dbReference type="SAM" id="SignalP"/>
    </source>
</evidence>
<evidence type="ECO:0000256" key="3">
    <source>
        <dbReference type="ARBA" id="ARBA00022825"/>
    </source>
</evidence>
<evidence type="ECO:0000256" key="4">
    <source>
        <dbReference type="SAM" id="MobiDB-lite"/>
    </source>
</evidence>
<keyword evidence="7" id="KW-1185">Reference proteome</keyword>
<gene>
    <name evidence="6" type="ORF">ET464_12520</name>
</gene>
<dbReference type="EMBL" id="CP035492">
    <property type="protein sequence ID" value="QAY67097.1"/>
    <property type="molecule type" value="Genomic_DNA"/>
</dbReference>
<evidence type="ECO:0000313" key="6">
    <source>
        <dbReference type="EMBL" id="QAY67097.1"/>
    </source>
</evidence>
<dbReference type="AlphaFoldDB" id="A0A4P6F200"/>
<keyword evidence="1 6" id="KW-0645">Protease</keyword>
<evidence type="ECO:0000256" key="2">
    <source>
        <dbReference type="ARBA" id="ARBA00022801"/>
    </source>
</evidence>
<feature type="signal peptide" evidence="5">
    <location>
        <begin position="1"/>
        <end position="22"/>
    </location>
</feature>
<feature type="compositionally biased region" description="Polar residues" evidence="4">
    <location>
        <begin position="250"/>
        <end position="259"/>
    </location>
</feature>
<dbReference type="PRINTS" id="PR00834">
    <property type="entry name" value="PROTEASES2C"/>
</dbReference>
<dbReference type="SUPFAM" id="SSF50494">
    <property type="entry name" value="Trypsin-like serine proteases"/>
    <property type="match status" value="1"/>
</dbReference>
<dbReference type="PANTHER" id="PTHR43343:SF3">
    <property type="entry name" value="PROTEASE DO-LIKE 8, CHLOROPLASTIC"/>
    <property type="match status" value="1"/>
</dbReference>
<feature type="region of interest" description="Disordered" evidence="4">
    <location>
        <begin position="244"/>
        <end position="268"/>
    </location>
</feature>
<feature type="chain" id="PRO_5020793314" evidence="5">
    <location>
        <begin position="23"/>
        <end position="383"/>
    </location>
</feature>
<organism evidence="6 7">
    <name type="scientific">Paenibacillus protaetiae</name>
    <dbReference type="NCBI Taxonomy" id="2509456"/>
    <lineage>
        <taxon>Bacteria</taxon>
        <taxon>Bacillati</taxon>
        <taxon>Bacillota</taxon>
        <taxon>Bacilli</taxon>
        <taxon>Bacillales</taxon>
        <taxon>Paenibacillaceae</taxon>
        <taxon>Paenibacillus</taxon>
    </lineage>
</organism>
<dbReference type="OrthoDB" id="189537at2"/>
<dbReference type="InterPro" id="IPR001940">
    <property type="entry name" value="Peptidase_S1C"/>
</dbReference>
<keyword evidence="2" id="KW-0378">Hydrolase</keyword>
<dbReference type="KEGG" id="pprt:ET464_12520"/>
<evidence type="ECO:0000256" key="1">
    <source>
        <dbReference type="ARBA" id="ARBA00022670"/>
    </source>
</evidence>
<dbReference type="RefSeq" id="WP_129441362.1">
    <property type="nucleotide sequence ID" value="NZ_CP035492.1"/>
</dbReference>
<dbReference type="GO" id="GO:0004252">
    <property type="term" value="F:serine-type endopeptidase activity"/>
    <property type="evidence" value="ECO:0007669"/>
    <property type="project" value="InterPro"/>
</dbReference>